<evidence type="ECO:0000313" key="3">
    <source>
        <dbReference type="Proteomes" id="UP001279734"/>
    </source>
</evidence>
<proteinExistence type="predicted"/>
<evidence type="ECO:0008006" key="4">
    <source>
        <dbReference type="Google" id="ProtNLM"/>
    </source>
</evidence>
<evidence type="ECO:0000256" key="1">
    <source>
        <dbReference type="SAM" id="Phobius"/>
    </source>
</evidence>
<keyword evidence="1" id="KW-1133">Transmembrane helix</keyword>
<accession>A0AAD3XW01</accession>
<dbReference type="AlphaFoldDB" id="A0AAD3XW01"/>
<reference evidence="2" key="1">
    <citation type="submission" date="2023-05" db="EMBL/GenBank/DDBJ databases">
        <title>Nepenthes gracilis genome sequencing.</title>
        <authorList>
            <person name="Fukushima K."/>
        </authorList>
    </citation>
    <scope>NUCLEOTIDE SEQUENCE</scope>
    <source>
        <strain evidence="2">SING2019-196</strain>
    </source>
</reference>
<comment type="caution">
    <text evidence="2">The sequence shown here is derived from an EMBL/GenBank/DDBJ whole genome shotgun (WGS) entry which is preliminary data.</text>
</comment>
<keyword evidence="1" id="KW-0812">Transmembrane</keyword>
<feature type="transmembrane region" description="Helical" evidence="1">
    <location>
        <begin position="31"/>
        <end position="52"/>
    </location>
</feature>
<sequence length="237" mass="26176">MNHPPFLTQPPPPPNLQPVTFNLENKISPSVLFIIIVLAIIFFVSGLLHWLVRFLLRPTAREPDDLENATALQAMQVMPCNLLIQIIRIKADPDNGTITIISLPPIAAVASKDGTVVEITTLRCEVENTKQEAKAVAAQLHGGVGLHNFGAWLPSMPVNWNLMIDLWILMDTPDDERHLFDHVTCNISSSVDEVTILGALTLDLIEQTEGEARVASSKHASYHVLTTAFPLPERFRG</sequence>
<keyword evidence="1" id="KW-0472">Membrane</keyword>
<evidence type="ECO:0000313" key="2">
    <source>
        <dbReference type="EMBL" id="GMH19468.1"/>
    </source>
</evidence>
<dbReference type="Proteomes" id="UP001279734">
    <property type="component" value="Unassembled WGS sequence"/>
</dbReference>
<dbReference type="EMBL" id="BSYO01000020">
    <property type="protein sequence ID" value="GMH19468.1"/>
    <property type="molecule type" value="Genomic_DNA"/>
</dbReference>
<name>A0AAD3XW01_NEPGR</name>
<gene>
    <name evidence="2" type="ORF">Nepgr_021309</name>
</gene>
<keyword evidence="3" id="KW-1185">Reference proteome</keyword>
<protein>
    <recommendedName>
        <fullName evidence="4">Transmembrane protein</fullName>
    </recommendedName>
</protein>
<organism evidence="2 3">
    <name type="scientific">Nepenthes gracilis</name>
    <name type="common">Slender pitcher plant</name>
    <dbReference type="NCBI Taxonomy" id="150966"/>
    <lineage>
        <taxon>Eukaryota</taxon>
        <taxon>Viridiplantae</taxon>
        <taxon>Streptophyta</taxon>
        <taxon>Embryophyta</taxon>
        <taxon>Tracheophyta</taxon>
        <taxon>Spermatophyta</taxon>
        <taxon>Magnoliopsida</taxon>
        <taxon>eudicotyledons</taxon>
        <taxon>Gunneridae</taxon>
        <taxon>Pentapetalae</taxon>
        <taxon>Caryophyllales</taxon>
        <taxon>Nepenthaceae</taxon>
        <taxon>Nepenthes</taxon>
    </lineage>
</organism>